<comment type="caution">
    <text evidence="1">The sequence shown here is derived from an EMBL/GenBank/DDBJ whole genome shotgun (WGS) entry which is preliminary data.</text>
</comment>
<proteinExistence type="predicted"/>
<dbReference type="Proteomes" id="UP001279734">
    <property type="component" value="Unassembled WGS sequence"/>
</dbReference>
<keyword evidence="2" id="KW-1185">Reference proteome</keyword>
<organism evidence="1 2">
    <name type="scientific">Nepenthes gracilis</name>
    <name type="common">Slender pitcher plant</name>
    <dbReference type="NCBI Taxonomy" id="150966"/>
    <lineage>
        <taxon>Eukaryota</taxon>
        <taxon>Viridiplantae</taxon>
        <taxon>Streptophyta</taxon>
        <taxon>Embryophyta</taxon>
        <taxon>Tracheophyta</taxon>
        <taxon>Spermatophyta</taxon>
        <taxon>Magnoliopsida</taxon>
        <taxon>eudicotyledons</taxon>
        <taxon>Gunneridae</taxon>
        <taxon>Pentapetalae</taxon>
        <taxon>Caryophyllales</taxon>
        <taxon>Nepenthaceae</taxon>
        <taxon>Nepenthes</taxon>
    </lineage>
</organism>
<name>A0AAD3XQQ9_NEPGR</name>
<dbReference type="EMBL" id="BSYO01000012">
    <property type="protein sequence ID" value="GMH12991.1"/>
    <property type="molecule type" value="Genomic_DNA"/>
</dbReference>
<protein>
    <submittedName>
        <fullName evidence="1">Uncharacterized protein</fullName>
    </submittedName>
</protein>
<reference evidence="1" key="1">
    <citation type="submission" date="2023-05" db="EMBL/GenBank/DDBJ databases">
        <title>Nepenthes gracilis genome sequencing.</title>
        <authorList>
            <person name="Fukushima K."/>
        </authorList>
    </citation>
    <scope>NUCLEOTIDE SEQUENCE</scope>
    <source>
        <strain evidence="1">SING2019-196</strain>
    </source>
</reference>
<accession>A0AAD3XQQ9</accession>
<evidence type="ECO:0000313" key="2">
    <source>
        <dbReference type="Proteomes" id="UP001279734"/>
    </source>
</evidence>
<gene>
    <name evidence="1" type="ORF">Nepgr_014832</name>
</gene>
<dbReference type="AlphaFoldDB" id="A0AAD3XQQ9"/>
<evidence type="ECO:0000313" key="1">
    <source>
        <dbReference type="EMBL" id="GMH12991.1"/>
    </source>
</evidence>
<sequence length="121" mass="13151">MGSIAEMVGFWVGSLSADISAVWCSGIVMVFVCCDDVDVIPLTLSYSVELLSCLLSFEGLPFCWCIATSDGPQLLLVCNKAGAPSQLCLLYRPLVYASNSYGYELELWLLIVSEFAVKSSF</sequence>